<feature type="region of interest" description="Disordered" evidence="1">
    <location>
        <begin position="1"/>
        <end position="24"/>
    </location>
</feature>
<evidence type="ECO:0000313" key="4">
    <source>
        <dbReference type="EMBL" id="MDJ1159547.1"/>
    </source>
</evidence>
<dbReference type="PANTHER" id="PTHR42815:SF2">
    <property type="entry name" value="FAD-BINDING, PUTATIVE (AFU_ORTHOLOGUE AFUA_6G07600)-RELATED"/>
    <property type="match status" value="1"/>
</dbReference>
<dbReference type="Pfam" id="PF00111">
    <property type="entry name" value="Fer2"/>
    <property type="match status" value="1"/>
</dbReference>
<evidence type="ECO:0000256" key="1">
    <source>
        <dbReference type="SAM" id="MobiDB-lite"/>
    </source>
</evidence>
<evidence type="ECO:0000313" key="5">
    <source>
        <dbReference type="Proteomes" id="UP001321492"/>
    </source>
</evidence>
<dbReference type="Gene3D" id="3.40.50.80">
    <property type="entry name" value="Nucleotide-binding domain of ferredoxin-NADP reductase (FNR) module"/>
    <property type="match status" value="1"/>
</dbReference>
<dbReference type="CDD" id="cd00207">
    <property type="entry name" value="fer2"/>
    <property type="match status" value="1"/>
</dbReference>
<dbReference type="PROSITE" id="PS00197">
    <property type="entry name" value="2FE2S_FER_1"/>
    <property type="match status" value="1"/>
</dbReference>
<dbReference type="InterPro" id="IPR001041">
    <property type="entry name" value="2Fe-2S_ferredoxin-type"/>
</dbReference>
<keyword evidence="5" id="KW-1185">Reference proteome</keyword>
<dbReference type="Gene3D" id="2.30.110.10">
    <property type="entry name" value="Electron Transport, Fmn-binding Protein, Chain A"/>
    <property type="match status" value="1"/>
</dbReference>
<organism evidence="4 5">
    <name type="scientific">Chelatococcus albus</name>
    <dbReference type="NCBI Taxonomy" id="3047466"/>
    <lineage>
        <taxon>Bacteria</taxon>
        <taxon>Pseudomonadati</taxon>
        <taxon>Pseudomonadota</taxon>
        <taxon>Alphaproteobacteria</taxon>
        <taxon>Hyphomicrobiales</taxon>
        <taxon>Chelatococcaceae</taxon>
        <taxon>Chelatococcus</taxon>
    </lineage>
</organism>
<dbReference type="Proteomes" id="UP001321492">
    <property type="component" value="Unassembled WGS sequence"/>
</dbReference>
<evidence type="ECO:0000259" key="3">
    <source>
        <dbReference type="PROSITE" id="PS51384"/>
    </source>
</evidence>
<dbReference type="SUPFAM" id="SSF54292">
    <property type="entry name" value="2Fe-2S ferredoxin-like"/>
    <property type="match status" value="1"/>
</dbReference>
<name>A0ABT7AKN7_9HYPH</name>
<dbReference type="InterPro" id="IPR006058">
    <property type="entry name" value="2Fe2S_fd_BS"/>
</dbReference>
<dbReference type="InterPro" id="IPR017938">
    <property type="entry name" value="Riboflavin_synthase-like_b-brl"/>
</dbReference>
<dbReference type="Pfam" id="PF01243">
    <property type="entry name" value="PNPOx_N"/>
    <property type="match status" value="1"/>
</dbReference>
<feature type="domain" description="2Fe-2S ferredoxin-type" evidence="2">
    <location>
        <begin position="623"/>
        <end position="706"/>
    </location>
</feature>
<dbReference type="PROSITE" id="PS51384">
    <property type="entry name" value="FAD_FR"/>
    <property type="match status" value="1"/>
</dbReference>
<dbReference type="RefSeq" id="WP_283741545.1">
    <property type="nucleotide sequence ID" value="NZ_JASJEV010000010.1"/>
</dbReference>
<dbReference type="SUPFAM" id="SSF63380">
    <property type="entry name" value="Riboflavin synthase domain-like"/>
    <property type="match status" value="1"/>
</dbReference>
<evidence type="ECO:0000259" key="2">
    <source>
        <dbReference type="PROSITE" id="PS51085"/>
    </source>
</evidence>
<dbReference type="InterPro" id="IPR039261">
    <property type="entry name" value="FNR_nucleotide-bd"/>
</dbReference>
<proteinExistence type="predicted"/>
<dbReference type="Gene3D" id="3.10.20.30">
    <property type="match status" value="1"/>
</dbReference>
<dbReference type="InterPro" id="IPR012675">
    <property type="entry name" value="Beta-grasp_dom_sf"/>
</dbReference>
<dbReference type="InterPro" id="IPR011576">
    <property type="entry name" value="Pyridox_Oxase_N"/>
</dbReference>
<dbReference type="CDD" id="cd06184">
    <property type="entry name" value="flavohem_like_fad_nad_binding"/>
    <property type="match status" value="1"/>
</dbReference>
<dbReference type="EMBL" id="JASJEV010000010">
    <property type="protein sequence ID" value="MDJ1159547.1"/>
    <property type="molecule type" value="Genomic_DNA"/>
</dbReference>
<dbReference type="InterPro" id="IPR017927">
    <property type="entry name" value="FAD-bd_FR_type"/>
</dbReference>
<feature type="domain" description="FAD-binding FR-type" evidence="3">
    <location>
        <begin position="352"/>
        <end position="458"/>
    </location>
</feature>
<dbReference type="SUPFAM" id="SSF52343">
    <property type="entry name" value="Ferredoxin reductase-like, C-terminal NADP-linked domain"/>
    <property type="match status" value="1"/>
</dbReference>
<protein>
    <submittedName>
        <fullName evidence="4">Pyridoxamine 5'-phosphate oxidase family protein</fullName>
    </submittedName>
</protein>
<dbReference type="InterPro" id="IPR036010">
    <property type="entry name" value="2Fe-2S_ferredoxin-like_sf"/>
</dbReference>
<gene>
    <name evidence="4" type="ORF">QNA08_15025</name>
</gene>
<dbReference type="InterPro" id="IPR012349">
    <property type="entry name" value="Split_barrel_FMN-bd"/>
</dbReference>
<comment type="caution">
    <text evidence="4">The sequence shown here is derived from an EMBL/GenBank/DDBJ whole genome shotgun (WGS) entry which is preliminary data.</text>
</comment>
<accession>A0ABT7AKN7</accession>
<dbReference type="PRINTS" id="PR00410">
    <property type="entry name" value="PHEHYDRXLASE"/>
</dbReference>
<dbReference type="Gene3D" id="2.40.30.10">
    <property type="entry name" value="Translation factors"/>
    <property type="match status" value="1"/>
</dbReference>
<sequence>MSQPLTPKAAPAPLPGWPHAGSPFHAGERAVQERAGVRDRVERIGRRVVRDFMPDQHRELFGELPFLIVGSLDAERRPWASILVGRPGFVASPDARTLVITATAAFGDPGRENLAAGRPVGLLGIELQTRRRNRMNGTIVEAEPGRLTVRVGQSFGNCPQYIQAREPTFVAEPSTVAASRPVRAEGPLLSAEAAALVANADTFFIATASPEARGGDPVEGVDVSHRGGRPDFVRVSEEDGRTLLTSPDFVGNFHFNTFGNLAVNPRAGLLFVDFATGRLLSLTGEAEVVWEGPDLAAFAGAERLLRFRVTEGVAIEGAVPLRWSEPALARELPATGSWDAVAQTLAADALRDAYRRFTVTRIEDESETVRSFYLEPADGGGLAGHRPGQFLPIALDIAGEPRPVRRTYTLSEEANGRHYRISVKRAGTGALASTWLHDTVGPGTTVRAMAPRGDFTLDPDSRRPVVLISGGVGITPTIAMLDHLLGGTEDRMRYPGRRVWSIHAARHGGEHAFAAHVRALATRRSTLAVHVRYSAPRAGDVLGRDHDSVGRIDAELLKGLLPLDDYDFYLCGPQGFMQSVYNMLLGLGVRDERIRHEAFGPARLERRGPAAVAAQVLPPAVEAAVTFEASGVAAAWDPSRGSLLDLAEAAGIDAPWSCRSGTCGTCAVRLVAGAVTYAAAPSASPGEGEALLCCALPASARLTLAL</sequence>
<dbReference type="InterPro" id="IPR001433">
    <property type="entry name" value="OxRdtase_FAD/NAD-bd"/>
</dbReference>
<dbReference type="PANTHER" id="PTHR42815">
    <property type="entry name" value="FAD-BINDING, PUTATIVE (AFU_ORTHOLOGUE AFUA_6G07600)-RELATED"/>
    <property type="match status" value="1"/>
</dbReference>
<dbReference type="SUPFAM" id="SSF50475">
    <property type="entry name" value="FMN-binding split barrel"/>
    <property type="match status" value="1"/>
</dbReference>
<dbReference type="Pfam" id="PF00175">
    <property type="entry name" value="NAD_binding_1"/>
    <property type="match status" value="1"/>
</dbReference>
<dbReference type="PROSITE" id="PS51085">
    <property type="entry name" value="2FE2S_FER_2"/>
    <property type="match status" value="1"/>
</dbReference>
<reference evidence="4 5" key="1">
    <citation type="submission" date="2023-05" db="EMBL/GenBank/DDBJ databases">
        <title>Chelatococcus sp. nov., a moderately thermophilic bacterium isolated from hot spring microbial mat.</title>
        <authorList>
            <person name="Hu C.-J."/>
            <person name="Li W.-J."/>
        </authorList>
    </citation>
    <scope>NUCLEOTIDE SEQUENCE [LARGE SCALE GENOMIC DNA]</scope>
    <source>
        <strain evidence="4 5">SYSU G07232</strain>
    </source>
</reference>